<dbReference type="InterPro" id="IPR051918">
    <property type="entry name" value="STPP_CPPED1"/>
</dbReference>
<dbReference type="Pfam" id="PF00149">
    <property type="entry name" value="Metallophos"/>
    <property type="match status" value="1"/>
</dbReference>
<evidence type="ECO:0000259" key="1">
    <source>
        <dbReference type="Pfam" id="PF00149"/>
    </source>
</evidence>
<dbReference type="InterPro" id="IPR006311">
    <property type="entry name" value="TAT_signal"/>
</dbReference>
<dbReference type="PANTHER" id="PTHR43143:SF1">
    <property type="entry name" value="SERINE_THREONINE-PROTEIN PHOSPHATASE CPPED1"/>
    <property type="match status" value="1"/>
</dbReference>
<gene>
    <name evidence="2" type="ORF">ETAA8_51830</name>
</gene>
<accession>A0A517YIM4</accession>
<dbReference type="GO" id="GO:0016787">
    <property type="term" value="F:hydrolase activity"/>
    <property type="evidence" value="ECO:0007669"/>
    <property type="project" value="InterPro"/>
</dbReference>
<dbReference type="RefSeq" id="WP_145094910.1">
    <property type="nucleotide sequence ID" value="NZ_CP036274.1"/>
</dbReference>
<dbReference type="InterPro" id="IPR029052">
    <property type="entry name" value="Metallo-depent_PP-like"/>
</dbReference>
<sequence length="360" mass="39287">MQLTRREILGTLAGASASLALRPAWAADKQKPVAFALIGDTHYLANKESPGEMFADSAVVTSQLVQTLNSLPGKAISAEAGGGEVAPIDGVIHAGDLIDTGDKSGGVHEKMQQTEWEAFTADFGLTGNDGKLKFPVYEVHGNHDGPRGTGIAIDGIKQRNKKRAGVKNVSANGQHYSWDWGTAGNQVHFINLGIVVGSTKDKSQPRRYNPLDSLEFLLDDLQKSVGESGRPVVITHHIDVQRYSGPCEMDEKNAGKEWHPCDARSFHAAIAGYNVVAILYGHTHARNVLKWNGTATKADRGFDLFNVDNGAHFRSDAQAFFYFEIAPGKLTVRELATTDRWQTSKWTPQVWQRDLKVAKS</sequence>
<name>A0A517YIM4_9BACT</name>
<keyword evidence="3" id="KW-1185">Reference proteome</keyword>
<dbReference type="PANTHER" id="PTHR43143">
    <property type="entry name" value="METALLOPHOSPHOESTERASE, CALCINEURIN SUPERFAMILY"/>
    <property type="match status" value="1"/>
</dbReference>
<evidence type="ECO:0000313" key="2">
    <source>
        <dbReference type="EMBL" id="QDU30064.1"/>
    </source>
</evidence>
<protein>
    <submittedName>
        <fullName evidence="2">Calcineurin-like phosphoesterase</fullName>
    </submittedName>
</protein>
<dbReference type="Proteomes" id="UP000315017">
    <property type="component" value="Chromosome"/>
</dbReference>
<dbReference type="InterPro" id="IPR004843">
    <property type="entry name" value="Calcineurin-like_PHP"/>
</dbReference>
<dbReference type="KEGG" id="aagg:ETAA8_51830"/>
<dbReference type="SUPFAM" id="SSF56300">
    <property type="entry name" value="Metallo-dependent phosphatases"/>
    <property type="match status" value="1"/>
</dbReference>
<proteinExistence type="predicted"/>
<dbReference type="Gene3D" id="3.60.21.10">
    <property type="match status" value="1"/>
</dbReference>
<evidence type="ECO:0000313" key="3">
    <source>
        <dbReference type="Proteomes" id="UP000315017"/>
    </source>
</evidence>
<reference evidence="2 3" key="1">
    <citation type="submission" date="2019-02" db="EMBL/GenBank/DDBJ databases">
        <title>Deep-cultivation of Planctomycetes and their phenomic and genomic characterization uncovers novel biology.</title>
        <authorList>
            <person name="Wiegand S."/>
            <person name="Jogler M."/>
            <person name="Boedeker C."/>
            <person name="Pinto D."/>
            <person name="Vollmers J."/>
            <person name="Rivas-Marin E."/>
            <person name="Kohn T."/>
            <person name="Peeters S.H."/>
            <person name="Heuer A."/>
            <person name="Rast P."/>
            <person name="Oberbeckmann S."/>
            <person name="Bunk B."/>
            <person name="Jeske O."/>
            <person name="Meyerdierks A."/>
            <person name="Storesund J.E."/>
            <person name="Kallscheuer N."/>
            <person name="Luecker S."/>
            <person name="Lage O.M."/>
            <person name="Pohl T."/>
            <person name="Merkel B.J."/>
            <person name="Hornburger P."/>
            <person name="Mueller R.-W."/>
            <person name="Bruemmer F."/>
            <person name="Labrenz M."/>
            <person name="Spormann A.M."/>
            <person name="Op den Camp H."/>
            <person name="Overmann J."/>
            <person name="Amann R."/>
            <person name="Jetten M.S.M."/>
            <person name="Mascher T."/>
            <person name="Medema M.H."/>
            <person name="Devos D.P."/>
            <person name="Kaster A.-K."/>
            <person name="Ovreas L."/>
            <person name="Rohde M."/>
            <person name="Galperin M.Y."/>
            <person name="Jogler C."/>
        </authorList>
    </citation>
    <scope>NUCLEOTIDE SEQUENCE [LARGE SCALE GENOMIC DNA]</scope>
    <source>
        <strain evidence="2 3">ETA_A8</strain>
    </source>
</reference>
<feature type="domain" description="Calcineurin-like phosphoesterase" evidence="1">
    <location>
        <begin position="35"/>
        <end position="285"/>
    </location>
</feature>
<dbReference type="AlphaFoldDB" id="A0A517YIM4"/>
<dbReference type="PROSITE" id="PS51318">
    <property type="entry name" value="TAT"/>
    <property type="match status" value="1"/>
</dbReference>
<dbReference type="EMBL" id="CP036274">
    <property type="protein sequence ID" value="QDU30064.1"/>
    <property type="molecule type" value="Genomic_DNA"/>
</dbReference>
<organism evidence="2 3">
    <name type="scientific">Anatilimnocola aggregata</name>
    <dbReference type="NCBI Taxonomy" id="2528021"/>
    <lineage>
        <taxon>Bacteria</taxon>
        <taxon>Pseudomonadati</taxon>
        <taxon>Planctomycetota</taxon>
        <taxon>Planctomycetia</taxon>
        <taxon>Pirellulales</taxon>
        <taxon>Pirellulaceae</taxon>
        <taxon>Anatilimnocola</taxon>
    </lineage>
</organism>
<dbReference type="OrthoDB" id="8055872at2"/>